<keyword evidence="1 6" id="KW-0645">Protease</keyword>
<dbReference type="PANTHER" id="PTHR11804">
    <property type="entry name" value="PROTEASE M3 THIMET OLIGOPEPTIDASE-RELATED"/>
    <property type="match status" value="1"/>
</dbReference>
<proteinExistence type="inferred from homology"/>
<dbReference type="InterPro" id="IPR001567">
    <property type="entry name" value="Pept_M3A_M3B_dom"/>
</dbReference>
<dbReference type="AlphaFoldDB" id="A0A381KMI9"/>
<dbReference type="GO" id="GO:0004222">
    <property type="term" value="F:metalloendopeptidase activity"/>
    <property type="evidence" value="ECO:0007669"/>
    <property type="project" value="UniProtKB-UniRule"/>
</dbReference>
<dbReference type="EC" id="3.4.24.-" evidence="6"/>
<dbReference type="GO" id="GO:0006518">
    <property type="term" value="P:peptide metabolic process"/>
    <property type="evidence" value="ECO:0007669"/>
    <property type="project" value="TreeGrafter"/>
</dbReference>
<comment type="cofactor">
    <cofactor evidence="6">
        <name>Zn(2+)</name>
        <dbReference type="ChEBI" id="CHEBI:29105"/>
    </cofactor>
    <text evidence="6">Binds 1 zinc ion.</text>
</comment>
<keyword evidence="4 6" id="KW-0862">Zinc</keyword>
<dbReference type="InterPro" id="IPR004438">
    <property type="entry name" value="Peptidase_M3B"/>
</dbReference>
<dbReference type="EMBL" id="UFWD01000002">
    <property type="protein sequence ID" value="SUY82980.1"/>
    <property type="molecule type" value="Genomic_DNA"/>
</dbReference>
<dbReference type="Gene3D" id="1.10.287.830">
    <property type="entry name" value="putative peptidase helix hairpin domain like"/>
    <property type="match status" value="1"/>
</dbReference>
<dbReference type="InterPro" id="IPR045090">
    <property type="entry name" value="Pept_M3A_M3B"/>
</dbReference>
<name>A0A381KMI9_CLODI</name>
<gene>
    <name evidence="9" type="primary">pepF1_1</name>
    <name evidence="9" type="ORF">NCTC13307_04092</name>
</gene>
<dbReference type="NCBIfam" id="TIGR00181">
    <property type="entry name" value="pepF"/>
    <property type="match status" value="1"/>
</dbReference>
<evidence type="ECO:0000259" key="7">
    <source>
        <dbReference type="Pfam" id="PF01432"/>
    </source>
</evidence>
<evidence type="ECO:0000256" key="6">
    <source>
        <dbReference type="RuleBase" id="RU368091"/>
    </source>
</evidence>
<dbReference type="CDD" id="cd09608">
    <property type="entry name" value="M3B_PepF"/>
    <property type="match status" value="1"/>
</dbReference>
<dbReference type="SUPFAM" id="SSF55486">
    <property type="entry name" value="Metalloproteases ('zincins'), catalytic domain"/>
    <property type="match status" value="1"/>
</dbReference>
<keyword evidence="5 6" id="KW-0482">Metalloprotease</keyword>
<accession>A0A381KMI9</accession>
<dbReference type="InterPro" id="IPR042088">
    <property type="entry name" value="OligoPept_F_C"/>
</dbReference>
<evidence type="ECO:0000256" key="5">
    <source>
        <dbReference type="ARBA" id="ARBA00023049"/>
    </source>
</evidence>
<evidence type="ECO:0000256" key="1">
    <source>
        <dbReference type="ARBA" id="ARBA00022670"/>
    </source>
</evidence>
<dbReference type="GO" id="GO:0046872">
    <property type="term" value="F:metal ion binding"/>
    <property type="evidence" value="ECO:0007669"/>
    <property type="project" value="UniProtKB-UniRule"/>
</dbReference>
<dbReference type="Pfam" id="PF01432">
    <property type="entry name" value="Peptidase_M3"/>
    <property type="match status" value="1"/>
</dbReference>
<evidence type="ECO:0000256" key="3">
    <source>
        <dbReference type="ARBA" id="ARBA00022801"/>
    </source>
</evidence>
<dbReference type="Gene3D" id="1.10.1370.20">
    <property type="entry name" value="Oligoendopeptidase f, C-terminal domain"/>
    <property type="match status" value="1"/>
</dbReference>
<evidence type="ECO:0000256" key="2">
    <source>
        <dbReference type="ARBA" id="ARBA00022723"/>
    </source>
</evidence>
<comment type="similarity">
    <text evidence="6">Belongs to the peptidase M3B family.</text>
</comment>
<dbReference type="GO" id="GO:0006508">
    <property type="term" value="P:proteolysis"/>
    <property type="evidence" value="ECO:0007669"/>
    <property type="project" value="UniProtKB-KW"/>
</dbReference>
<comment type="function">
    <text evidence="6">Has oligopeptidase activity and degrades a variety of small bioactive peptides.</text>
</comment>
<evidence type="ECO:0000259" key="8">
    <source>
        <dbReference type="Pfam" id="PF08439"/>
    </source>
</evidence>
<feature type="domain" description="Peptidase M3A/M3B catalytic" evidence="7">
    <location>
        <begin position="125"/>
        <end position="505"/>
    </location>
</feature>
<keyword evidence="3 6" id="KW-0378">Hydrolase</keyword>
<organism evidence="9">
    <name type="scientific">Clostridioides difficile</name>
    <name type="common">Peptoclostridium difficile</name>
    <dbReference type="NCBI Taxonomy" id="1496"/>
    <lineage>
        <taxon>Bacteria</taxon>
        <taxon>Bacillati</taxon>
        <taxon>Bacillota</taxon>
        <taxon>Clostridia</taxon>
        <taxon>Peptostreptococcales</taxon>
        <taxon>Peptostreptococcaceae</taxon>
        <taxon>Clostridioides</taxon>
    </lineage>
</organism>
<feature type="domain" description="Oligopeptidase F N-terminal" evidence="8">
    <location>
        <begin position="36"/>
        <end position="104"/>
    </location>
</feature>
<reference evidence="9" key="1">
    <citation type="submission" date="2018-06" db="EMBL/GenBank/DDBJ databases">
        <authorList>
            <consortium name="Pathogen Informatics"/>
            <person name="Doyle S."/>
        </authorList>
    </citation>
    <scope>NUCLEOTIDE SEQUENCE</scope>
    <source>
        <strain evidence="9">NCTC13307</strain>
    </source>
</reference>
<evidence type="ECO:0000256" key="4">
    <source>
        <dbReference type="ARBA" id="ARBA00022833"/>
    </source>
</evidence>
<keyword evidence="2 6" id="KW-0479">Metal-binding</keyword>
<dbReference type="PANTHER" id="PTHR11804:SF84">
    <property type="entry name" value="SACCHAROLYSIN"/>
    <property type="match status" value="1"/>
</dbReference>
<protein>
    <recommendedName>
        <fullName evidence="6">Oligopeptidase F</fullName>
        <ecNumber evidence="6">3.4.24.-</ecNumber>
    </recommendedName>
</protein>
<dbReference type="Pfam" id="PF08439">
    <property type="entry name" value="Peptidase_M3_N"/>
    <property type="match status" value="1"/>
</dbReference>
<sequence length="518" mass="59807">MKQHEDTRINDNQGRATKTEMLSTDLGVATSYIVPEILAIEENKLSEYLKDEKLSFYTKYIKDILRDKPHTLSEREEEILAATSELSTIPENVYDMLAYADMEFPEIEDEEGNKVKLSHSNYSLFIKSKNSRVRKDAFEGEFSTYEKYKNTFASTLYGGIKSEIFYAKTRKYNSAIEASLFSDDVSLDVYNNLISAIDKSIPNLNKYVELKKKFLGLNEIHMYDLYVPLTDKFDMDIPYDKAQDIILEALKPLGEEYLKVIKSAFDEGWIDVYDNEGKKGGAYSWGSYDSHPYILMSYKNDLNSLFTLIHELGHSVHSHYSRTSQPFLYSDYKIFVAEVASTLNELLLINYLLENSKSKDETIYLLNYYLEQFRTTVHRQTMFAEFEKIVHQRVESGEPLTADEFTNIYYKLNEKYYGKSAIVDKQIGIEWARIPHFYSNFYVYKYATGFSAASALSQQILSEGSTAVDRYINFLKSGGSEYPLEQLKSAGVDMTKKESIEEALNVFAELVNKLEKEL</sequence>
<dbReference type="Gene3D" id="1.20.140.70">
    <property type="entry name" value="Oligopeptidase f, N-terminal domain"/>
    <property type="match status" value="1"/>
</dbReference>
<evidence type="ECO:0000313" key="9">
    <source>
        <dbReference type="EMBL" id="SUY82980.1"/>
    </source>
</evidence>
<dbReference type="InterPro" id="IPR013647">
    <property type="entry name" value="OligopepF_N_dom"/>
</dbReference>